<dbReference type="InParanoid" id="A0A2P5EXM6"/>
<feature type="region of interest" description="Disordered" evidence="1">
    <location>
        <begin position="57"/>
        <end position="89"/>
    </location>
</feature>
<dbReference type="Proteomes" id="UP000237000">
    <property type="component" value="Unassembled WGS sequence"/>
</dbReference>
<evidence type="ECO:0000313" key="2">
    <source>
        <dbReference type="EMBL" id="PON90295.1"/>
    </source>
</evidence>
<accession>A0A2P5EXM6</accession>
<name>A0A2P5EXM6_TREOI</name>
<gene>
    <name evidence="2" type="ORF">TorRG33x02_139450</name>
</gene>
<evidence type="ECO:0000313" key="3">
    <source>
        <dbReference type="Proteomes" id="UP000237000"/>
    </source>
</evidence>
<comment type="caution">
    <text evidence="2">The sequence shown here is derived from an EMBL/GenBank/DDBJ whole genome shotgun (WGS) entry which is preliminary data.</text>
</comment>
<feature type="compositionally biased region" description="Basic and acidic residues" evidence="1">
    <location>
        <begin position="57"/>
        <end position="76"/>
    </location>
</feature>
<dbReference type="EMBL" id="JXTC01000085">
    <property type="protein sequence ID" value="PON90295.1"/>
    <property type="molecule type" value="Genomic_DNA"/>
</dbReference>
<dbReference type="AlphaFoldDB" id="A0A2P5EXM6"/>
<reference evidence="3" key="1">
    <citation type="submission" date="2016-06" db="EMBL/GenBank/DDBJ databases">
        <title>Parallel loss of symbiosis genes in relatives of nitrogen-fixing non-legume Parasponia.</title>
        <authorList>
            <person name="Van Velzen R."/>
            <person name="Holmer R."/>
            <person name="Bu F."/>
            <person name="Rutten L."/>
            <person name="Van Zeijl A."/>
            <person name="Liu W."/>
            <person name="Santuari L."/>
            <person name="Cao Q."/>
            <person name="Sharma T."/>
            <person name="Shen D."/>
            <person name="Roswanjaya Y."/>
            <person name="Wardhani T."/>
            <person name="Kalhor M.S."/>
            <person name="Jansen J."/>
            <person name="Van den Hoogen J."/>
            <person name="Gungor B."/>
            <person name="Hartog M."/>
            <person name="Hontelez J."/>
            <person name="Verver J."/>
            <person name="Yang W.-C."/>
            <person name="Schijlen E."/>
            <person name="Repin R."/>
            <person name="Schilthuizen M."/>
            <person name="Schranz E."/>
            <person name="Heidstra R."/>
            <person name="Miyata K."/>
            <person name="Fedorova E."/>
            <person name="Kohlen W."/>
            <person name="Bisseling T."/>
            <person name="Smit S."/>
            <person name="Geurts R."/>
        </authorList>
    </citation>
    <scope>NUCLEOTIDE SEQUENCE [LARGE SCALE GENOMIC DNA]</scope>
    <source>
        <strain evidence="3">cv. RG33-2</strain>
    </source>
</reference>
<dbReference type="OrthoDB" id="10460222at2759"/>
<evidence type="ECO:0000256" key="1">
    <source>
        <dbReference type="SAM" id="MobiDB-lite"/>
    </source>
</evidence>
<protein>
    <submittedName>
        <fullName evidence="2">Uncharacterized protein</fullName>
    </submittedName>
</protein>
<organism evidence="2 3">
    <name type="scientific">Trema orientale</name>
    <name type="common">Charcoal tree</name>
    <name type="synonym">Celtis orientalis</name>
    <dbReference type="NCBI Taxonomy" id="63057"/>
    <lineage>
        <taxon>Eukaryota</taxon>
        <taxon>Viridiplantae</taxon>
        <taxon>Streptophyta</taxon>
        <taxon>Embryophyta</taxon>
        <taxon>Tracheophyta</taxon>
        <taxon>Spermatophyta</taxon>
        <taxon>Magnoliopsida</taxon>
        <taxon>eudicotyledons</taxon>
        <taxon>Gunneridae</taxon>
        <taxon>Pentapetalae</taxon>
        <taxon>rosids</taxon>
        <taxon>fabids</taxon>
        <taxon>Rosales</taxon>
        <taxon>Cannabaceae</taxon>
        <taxon>Trema</taxon>
    </lineage>
</organism>
<proteinExistence type="predicted"/>
<sequence length="111" mass="12532">MLSSRSKSSSMFKNFKKKYKEDGATTFLFILWCFHPKFDFKNFGDDVPQLVSTFELPRESNEGLGGEDKGEEEHRTGTLGADAQPEIDDMITELSSRDIAARDQDDSSKQA</sequence>
<keyword evidence="3" id="KW-1185">Reference proteome</keyword>